<feature type="compositionally biased region" description="Basic and acidic residues" evidence="1">
    <location>
        <begin position="122"/>
        <end position="139"/>
    </location>
</feature>
<organism evidence="3 4">
    <name type="scientific">Streptomyces liliiviolaceus</name>
    <dbReference type="NCBI Taxonomy" id="2823109"/>
    <lineage>
        <taxon>Bacteria</taxon>
        <taxon>Bacillati</taxon>
        <taxon>Actinomycetota</taxon>
        <taxon>Actinomycetes</taxon>
        <taxon>Kitasatosporales</taxon>
        <taxon>Streptomycetaceae</taxon>
        <taxon>Streptomyces</taxon>
    </lineage>
</organism>
<feature type="transmembrane region" description="Helical" evidence="2">
    <location>
        <begin position="198"/>
        <end position="220"/>
    </location>
</feature>
<keyword evidence="2" id="KW-1133">Transmembrane helix</keyword>
<dbReference type="AlphaFoldDB" id="A0A941BCF8"/>
<keyword evidence="4" id="KW-1185">Reference proteome</keyword>
<reference evidence="3 4" key="1">
    <citation type="submission" date="2021-04" db="EMBL/GenBank/DDBJ databases">
        <authorList>
            <person name="Tang X."/>
            <person name="Zhou X."/>
            <person name="Chen X."/>
            <person name="Cernava T."/>
            <person name="Zhang C."/>
        </authorList>
    </citation>
    <scope>NUCLEOTIDE SEQUENCE [LARGE SCALE GENOMIC DNA]</scope>
    <source>
        <strain evidence="3 4">BH-SS-21</strain>
    </source>
</reference>
<dbReference type="EMBL" id="JAGPYQ010000001">
    <property type="protein sequence ID" value="MBQ0848369.1"/>
    <property type="molecule type" value="Genomic_DNA"/>
</dbReference>
<evidence type="ECO:0000256" key="1">
    <source>
        <dbReference type="SAM" id="MobiDB-lite"/>
    </source>
</evidence>
<keyword evidence="2" id="KW-0812">Transmembrane</keyword>
<evidence type="ECO:0000313" key="4">
    <source>
        <dbReference type="Proteomes" id="UP000677413"/>
    </source>
</evidence>
<feature type="transmembrane region" description="Helical" evidence="2">
    <location>
        <begin position="226"/>
        <end position="249"/>
    </location>
</feature>
<feature type="region of interest" description="Disordered" evidence="1">
    <location>
        <begin position="53"/>
        <end position="75"/>
    </location>
</feature>
<gene>
    <name evidence="3" type="ORF">J8N05_09105</name>
</gene>
<feature type="compositionally biased region" description="Polar residues" evidence="1">
    <location>
        <begin position="111"/>
        <end position="121"/>
    </location>
</feature>
<evidence type="ECO:0000256" key="2">
    <source>
        <dbReference type="SAM" id="Phobius"/>
    </source>
</evidence>
<evidence type="ECO:0000313" key="3">
    <source>
        <dbReference type="EMBL" id="MBQ0848369.1"/>
    </source>
</evidence>
<feature type="compositionally biased region" description="Basic and acidic residues" evidence="1">
    <location>
        <begin position="1"/>
        <end position="11"/>
    </location>
</feature>
<proteinExistence type="predicted"/>
<feature type="compositionally biased region" description="Basic and acidic residues" evidence="1">
    <location>
        <begin position="53"/>
        <end position="72"/>
    </location>
</feature>
<accession>A0A941BCF8</accession>
<dbReference type="Proteomes" id="UP000677413">
    <property type="component" value="Unassembled WGS sequence"/>
</dbReference>
<sequence length="462" mass="48154">MTRPADHRWEALGESGDPVPGDVDDLKALAKRFTATAKTISDSAAALRRLGDQKSWDSKAGREFAEKADDTAKTVSKAHKRYEEAGIALKEYHTALEEIQEDADRLLGQAETKSGDLTTARSKADTPPKDTDEAGQKKLDGAVTDLQGDLDGLRDKLAPLKTRHDTAGNTAAKRIHQITEGDDLNDSWLDELRDTLKIVADIAGAVAAVCGLVALLVGWIPVIGQAIAGVLGTIALIATAISLVCHLLLAINGDGSWGDVAMDVLGLATFGIGRVFSAGAKLAATAGRSRVWTAAAQYVRGWNPGLNAAARRALVVEMVGARAGATASAAAPNVGLGAAFRGLGTSFADDLGTIRGNWRDLLKVGDNVSAVRDAWRAGGARGLASMYVGPGMVDELSRIKNIDPSDLSIIGTPDAFKQAMQYNSWALGATGTGATSDTKSFIGLFGGDDIDVTGPDASLAGR</sequence>
<keyword evidence="2" id="KW-0472">Membrane</keyword>
<comment type="caution">
    <text evidence="3">The sequence shown here is derived from an EMBL/GenBank/DDBJ whole genome shotgun (WGS) entry which is preliminary data.</text>
</comment>
<protein>
    <submittedName>
        <fullName evidence="3">Uncharacterized protein</fullName>
    </submittedName>
</protein>
<dbReference type="RefSeq" id="WP_210881919.1">
    <property type="nucleotide sequence ID" value="NZ_JAGPYQ010000001.1"/>
</dbReference>
<feature type="region of interest" description="Disordered" evidence="1">
    <location>
        <begin position="1"/>
        <end position="21"/>
    </location>
</feature>
<name>A0A941BCF8_9ACTN</name>
<feature type="region of interest" description="Disordered" evidence="1">
    <location>
        <begin position="111"/>
        <end position="139"/>
    </location>
</feature>